<dbReference type="GO" id="GO:0005782">
    <property type="term" value="C:peroxisomal matrix"/>
    <property type="evidence" value="ECO:0007669"/>
    <property type="project" value="TreeGrafter"/>
</dbReference>
<dbReference type="GO" id="GO:2001294">
    <property type="term" value="P:malonyl-CoA catabolic process"/>
    <property type="evidence" value="ECO:0007669"/>
    <property type="project" value="TreeGrafter"/>
</dbReference>
<dbReference type="Pfam" id="PF05292">
    <property type="entry name" value="MCD"/>
    <property type="match status" value="2"/>
</dbReference>
<evidence type="ECO:0000313" key="4">
    <source>
        <dbReference type="EMBL" id="GBF91536.1"/>
    </source>
</evidence>
<dbReference type="InterPro" id="IPR038917">
    <property type="entry name" value="Malonyl_CoA_deC"/>
</dbReference>
<dbReference type="InterPro" id="IPR035372">
    <property type="entry name" value="MCD_N"/>
</dbReference>
<feature type="domain" description="Malonyl-CoA decarboxylase C-terminal" evidence="2">
    <location>
        <begin position="345"/>
        <end position="552"/>
    </location>
</feature>
<dbReference type="GO" id="GO:0050080">
    <property type="term" value="F:malonyl-CoA decarboxylase activity"/>
    <property type="evidence" value="ECO:0007669"/>
    <property type="project" value="InterPro"/>
</dbReference>
<dbReference type="InParanoid" id="A0A2V0NV76"/>
<dbReference type="EMBL" id="BDRX01000025">
    <property type="protein sequence ID" value="GBF91536.1"/>
    <property type="molecule type" value="Genomic_DNA"/>
</dbReference>
<dbReference type="FunCoup" id="A0A2V0NV76">
    <property type="interactions" value="1004"/>
</dbReference>
<evidence type="ECO:0000313" key="5">
    <source>
        <dbReference type="Proteomes" id="UP000247498"/>
    </source>
</evidence>
<evidence type="ECO:0000259" key="2">
    <source>
        <dbReference type="Pfam" id="PF05292"/>
    </source>
</evidence>
<dbReference type="Proteomes" id="UP000247498">
    <property type="component" value="Unassembled WGS sequence"/>
</dbReference>
<accession>A0A2V0NV76</accession>
<dbReference type="GO" id="GO:0005759">
    <property type="term" value="C:mitochondrial matrix"/>
    <property type="evidence" value="ECO:0007669"/>
    <property type="project" value="TreeGrafter"/>
</dbReference>
<evidence type="ECO:0000259" key="3">
    <source>
        <dbReference type="Pfam" id="PF17408"/>
    </source>
</evidence>
<gene>
    <name evidence="4" type="ORF">Rsub_04276</name>
</gene>
<dbReference type="AlphaFoldDB" id="A0A2V0NV76"/>
<dbReference type="Gene3D" id="1.20.140.90">
    <property type="entry name" value="Malonyl-CoA decarboxylase, oligemerization domain"/>
    <property type="match status" value="1"/>
</dbReference>
<feature type="compositionally biased region" description="Low complexity" evidence="1">
    <location>
        <begin position="310"/>
        <end position="327"/>
    </location>
</feature>
<protein>
    <recommendedName>
        <fullName evidence="6">Malonyl-CoA decarboxylase C-terminal domain-containing protein</fullName>
    </recommendedName>
</protein>
<dbReference type="InterPro" id="IPR042303">
    <property type="entry name" value="Malonyl_CoA_deC_C_sf"/>
</dbReference>
<dbReference type="PANTHER" id="PTHR28641:SF1">
    <property type="entry name" value="MALONYL-COA DECARBOXYLASE, MITOCHONDRIAL"/>
    <property type="match status" value="1"/>
</dbReference>
<dbReference type="STRING" id="307507.A0A2V0NV76"/>
<comment type="caution">
    <text evidence="4">The sequence shown here is derived from an EMBL/GenBank/DDBJ whole genome shotgun (WGS) entry which is preliminary data.</text>
</comment>
<feature type="compositionally biased region" description="Gly residues" evidence="1">
    <location>
        <begin position="282"/>
        <end position="306"/>
    </location>
</feature>
<feature type="domain" description="Malonyl-CoA decarboxylase N-terminal" evidence="3">
    <location>
        <begin position="120"/>
        <end position="197"/>
    </location>
</feature>
<evidence type="ECO:0000256" key="1">
    <source>
        <dbReference type="SAM" id="MobiDB-lite"/>
    </source>
</evidence>
<proteinExistence type="predicted"/>
<feature type="domain" description="Malonyl-CoA decarboxylase C-terminal" evidence="2">
    <location>
        <begin position="201"/>
        <end position="279"/>
    </location>
</feature>
<feature type="compositionally biased region" description="Gly residues" evidence="1">
    <location>
        <begin position="328"/>
        <end position="339"/>
    </location>
</feature>
<keyword evidence="5" id="KW-1185">Reference proteome</keyword>
<reference evidence="4 5" key="1">
    <citation type="journal article" date="2018" name="Sci. Rep.">
        <title>Raphidocelis subcapitata (=Pseudokirchneriella subcapitata) provides an insight into genome evolution and environmental adaptations in the Sphaeropleales.</title>
        <authorList>
            <person name="Suzuki S."/>
            <person name="Yamaguchi H."/>
            <person name="Nakajima N."/>
            <person name="Kawachi M."/>
        </authorList>
    </citation>
    <scope>NUCLEOTIDE SEQUENCE [LARGE SCALE GENOMIC DNA]</scope>
    <source>
        <strain evidence="4 5">NIES-35</strain>
    </source>
</reference>
<dbReference type="InterPro" id="IPR007956">
    <property type="entry name" value="Malonyl_CoA_deC_C"/>
</dbReference>
<dbReference type="GO" id="GO:0006085">
    <property type="term" value="P:acetyl-CoA biosynthetic process"/>
    <property type="evidence" value="ECO:0007669"/>
    <property type="project" value="TreeGrafter"/>
</dbReference>
<sequence>MIQCTGSSAAAASGSLSAAAAAAALSTAWRGFAAAAAAAGAGGLQTAGADPAAFADFEPAAFAATYAQAPAPERAALLAALAQPRWGHDAAGIAAAAADWGRASARGAGGGGGGGGGEVLAAERLRAAARPAHVRAVLEPLLQHESGVPLLVQLRSDLLPLLRQRRGAGQPAGAASEGALRLARLERDARHLLSLVFGGALLRLRRLEWEDCGGSEALKERLMRASVHPAEDESDLRRRMTGAGRCYALLHPALPGDEPLVVLQVAFCDAVPASMGSILGGGSRGGGGDGRSGGGDASGGGANGGDGSRRGSSASGSDGSGSSDGTRGSSGSGGGGGGASSSGGSAVACFYSIKSTQPGLSGLDLGRTTILRAARELAGAARAGGAALRLVTLSPLPGFAAWLDARLAAAAAAAAVDGGDGAQELLTAGECELLLGMQAAGGASAGPGNGSTGAATARERHATAALALRRLSAAWARGAPPPGAEALRPLLLRLAARYLLREKGRGGRAALDPVAHFHLSNGATLERINFGADASPDGLASSLGLMVNWCYDGPEAAPARGRAYASTGAIEAGPAVRAALDSGGRL</sequence>
<dbReference type="Pfam" id="PF17408">
    <property type="entry name" value="MCD_N"/>
    <property type="match status" value="1"/>
</dbReference>
<dbReference type="OrthoDB" id="426718at2759"/>
<organism evidence="4 5">
    <name type="scientific">Raphidocelis subcapitata</name>
    <dbReference type="NCBI Taxonomy" id="307507"/>
    <lineage>
        <taxon>Eukaryota</taxon>
        <taxon>Viridiplantae</taxon>
        <taxon>Chlorophyta</taxon>
        <taxon>core chlorophytes</taxon>
        <taxon>Chlorophyceae</taxon>
        <taxon>CS clade</taxon>
        <taxon>Sphaeropleales</taxon>
        <taxon>Selenastraceae</taxon>
        <taxon>Raphidocelis</taxon>
    </lineage>
</organism>
<dbReference type="PANTHER" id="PTHR28641">
    <property type="match status" value="1"/>
</dbReference>
<dbReference type="GO" id="GO:0006633">
    <property type="term" value="P:fatty acid biosynthetic process"/>
    <property type="evidence" value="ECO:0007669"/>
    <property type="project" value="InterPro"/>
</dbReference>
<feature type="region of interest" description="Disordered" evidence="1">
    <location>
        <begin position="282"/>
        <end position="339"/>
    </location>
</feature>
<dbReference type="InterPro" id="IPR038351">
    <property type="entry name" value="MCD_N_sf"/>
</dbReference>
<name>A0A2V0NV76_9CHLO</name>
<evidence type="ECO:0008006" key="6">
    <source>
        <dbReference type="Google" id="ProtNLM"/>
    </source>
</evidence>
<dbReference type="Gene3D" id="3.40.630.150">
    <property type="entry name" value="Malonyl-CoA decarboxylase, catalytic domain"/>
    <property type="match status" value="1"/>
</dbReference>